<dbReference type="EMBL" id="REGN01004745">
    <property type="protein sequence ID" value="RNA16264.1"/>
    <property type="molecule type" value="Genomic_DNA"/>
</dbReference>
<sequence>MASSKNAEKIFEYFYTRLIKCFNLCKNLTKDNILSNIQCWKAYKSYFSKNFEEQFINMLIKLLKKCIFTEELNLSSDKQMNKINDGLILKRDLRSELLNNIYAKIARKLANLFALDNPRNCAGPSIKIREATAEMNTSSSLSNLLKFNQSSSDQFINKSYGISLPLSTEYPTLKDKELTDKLEETLRKYNVFETDAELRHRMDVLHKINTLYKNWIKEISISKNMPEDVAEKVGGK</sequence>
<dbReference type="PANTHER" id="PTHR10682:SF10">
    <property type="entry name" value="POLYNUCLEOTIDE ADENYLYLTRANSFERASE"/>
    <property type="match status" value="1"/>
</dbReference>
<organism evidence="2 3">
    <name type="scientific">Brachionus plicatilis</name>
    <name type="common">Marine rotifer</name>
    <name type="synonym">Brachionus muelleri</name>
    <dbReference type="NCBI Taxonomy" id="10195"/>
    <lineage>
        <taxon>Eukaryota</taxon>
        <taxon>Metazoa</taxon>
        <taxon>Spiralia</taxon>
        <taxon>Gnathifera</taxon>
        <taxon>Rotifera</taxon>
        <taxon>Eurotatoria</taxon>
        <taxon>Monogononta</taxon>
        <taxon>Pseudotrocha</taxon>
        <taxon>Ploima</taxon>
        <taxon>Brachionidae</taxon>
        <taxon>Brachionus</taxon>
    </lineage>
</organism>
<feature type="non-terminal residue" evidence="2">
    <location>
        <position position="236"/>
    </location>
</feature>
<dbReference type="SUPFAM" id="SSF81301">
    <property type="entry name" value="Nucleotidyltransferase"/>
    <property type="match status" value="1"/>
</dbReference>
<keyword evidence="2" id="KW-0548">Nucleotidyltransferase</keyword>
<evidence type="ECO:0000259" key="1">
    <source>
        <dbReference type="Pfam" id="PF20750"/>
    </source>
</evidence>
<dbReference type="PANTHER" id="PTHR10682">
    <property type="entry name" value="POLY A POLYMERASE"/>
    <property type="match status" value="1"/>
</dbReference>
<feature type="domain" description="Poly(A) polymerase nucleotidyltransferase" evidence="1">
    <location>
        <begin position="161"/>
        <end position="236"/>
    </location>
</feature>
<reference evidence="2 3" key="1">
    <citation type="journal article" date="2018" name="Sci. Rep.">
        <title>Genomic signatures of local adaptation to the degree of environmental predictability in rotifers.</title>
        <authorList>
            <person name="Franch-Gras L."/>
            <person name="Hahn C."/>
            <person name="Garcia-Roger E.M."/>
            <person name="Carmona M.J."/>
            <person name="Serra M."/>
            <person name="Gomez A."/>
        </authorList>
    </citation>
    <scope>NUCLEOTIDE SEQUENCE [LARGE SCALE GENOMIC DNA]</scope>
    <source>
        <strain evidence="2">HYR1</strain>
    </source>
</reference>
<evidence type="ECO:0000313" key="3">
    <source>
        <dbReference type="Proteomes" id="UP000276133"/>
    </source>
</evidence>
<dbReference type="EC" id="2.7.7.19" evidence="2"/>
<dbReference type="Gene3D" id="3.30.460.10">
    <property type="entry name" value="Beta Polymerase, domain 2"/>
    <property type="match status" value="1"/>
</dbReference>
<dbReference type="Proteomes" id="UP000276133">
    <property type="component" value="Unassembled WGS sequence"/>
</dbReference>
<dbReference type="OrthoDB" id="412748at2759"/>
<dbReference type="AlphaFoldDB" id="A0A3M7QYR8"/>
<keyword evidence="2" id="KW-0808">Transferase</keyword>
<dbReference type="InterPro" id="IPR048840">
    <property type="entry name" value="PolA_pol_NTPase"/>
</dbReference>
<protein>
    <submittedName>
        <fullName evidence="2">Poly(A) polymerase gamma</fullName>
        <ecNumber evidence="2">2.7.7.19</ecNumber>
    </submittedName>
</protein>
<dbReference type="GO" id="GO:1990817">
    <property type="term" value="F:poly(A) RNA polymerase activity"/>
    <property type="evidence" value="ECO:0007669"/>
    <property type="project" value="UniProtKB-EC"/>
</dbReference>
<dbReference type="InterPro" id="IPR043519">
    <property type="entry name" value="NT_sf"/>
</dbReference>
<dbReference type="STRING" id="10195.A0A3M7QYR8"/>
<evidence type="ECO:0000313" key="2">
    <source>
        <dbReference type="EMBL" id="RNA16264.1"/>
    </source>
</evidence>
<name>A0A3M7QYR8_BRAPC</name>
<proteinExistence type="predicted"/>
<keyword evidence="3" id="KW-1185">Reference proteome</keyword>
<gene>
    <name evidence="2" type="ORF">BpHYR1_040381</name>
</gene>
<comment type="caution">
    <text evidence="2">The sequence shown here is derived from an EMBL/GenBank/DDBJ whole genome shotgun (WGS) entry which is preliminary data.</text>
</comment>
<dbReference type="GO" id="GO:0005634">
    <property type="term" value="C:nucleus"/>
    <property type="evidence" value="ECO:0007669"/>
    <property type="project" value="TreeGrafter"/>
</dbReference>
<accession>A0A3M7QYR8</accession>
<dbReference type="Pfam" id="PF20750">
    <property type="entry name" value="PAP_NTPase"/>
    <property type="match status" value="1"/>
</dbReference>